<organism evidence="1 2">
    <name type="scientific">Ramlibacter ginsenosidimutans</name>
    <dbReference type="NCBI Taxonomy" id="502333"/>
    <lineage>
        <taxon>Bacteria</taxon>
        <taxon>Pseudomonadati</taxon>
        <taxon>Pseudomonadota</taxon>
        <taxon>Betaproteobacteria</taxon>
        <taxon>Burkholderiales</taxon>
        <taxon>Comamonadaceae</taxon>
        <taxon>Ramlibacter</taxon>
    </lineage>
</organism>
<reference evidence="1" key="1">
    <citation type="journal article" date="2012" name="J. Microbiol. Biotechnol.">
        <title>Ramlibacter ginsenosidimutans sp. nov., with ginsenoside-converting activity.</title>
        <authorList>
            <person name="Wang L."/>
            <person name="An D.S."/>
            <person name="Kim S.G."/>
            <person name="Jin F.X."/>
            <person name="Kim S.C."/>
            <person name="Lee S.T."/>
            <person name="Im W.T."/>
        </authorList>
    </citation>
    <scope>NUCLEOTIDE SEQUENCE</scope>
    <source>
        <strain evidence="1">KACC 17527</strain>
    </source>
</reference>
<reference evidence="1" key="2">
    <citation type="submission" date="2021-01" db="EMBL/GenBank/DDBJ databases">
        <authorList>
            <person name="Kang M."/>
        </authorList>
    </citation>
    <scope>NUCLEOTIDE SEQUENCE</scope>
    <source>
        <strain evidence="1">KACC 17527</strain>
    </source>
</reference>
<proteinExistence type="predicted"/>
<evidence type="ECO:0000313" key="1">
    <source>
        <dbReference type="EMBL" id="MBK6004612.1"/>
    </source>
</evidence>
<protein>
    <submittedName>
        <fullName evidence="1">Uncharacterized protein</fullName>
    </submittedName>
</protein>
<dbReference type="Proteomes" id="UP000630528">
    <property type="component" value="Unassembled WGS sequence"/>
</dbReference>
<comment type="caution">
    <text evidence="1">The sequence shown here is derived from an EMBL/GenBank/DDBJ whole genome shotgun (WGS) entry which is preliminary data.</text>
</comment>
<sequence length="311" mass="33494">MSEPDDDRTASLMTPARLAQLKVRPQAAASPTAWLDQMAADAGSGHVRRLLELRQQLETVVRAGEGELRPLATACQGLHDALERVEFAQLQPRGWLARATGKGKQAASAFAQQVERVQRAAEDLHDDVKDLLRKQSAQAATDRMLLEFGAEVRALEKIMEQGTRWLQDMRNQLKVRMAAGGDPAVQQQVQQDNARCELLVERLKVLRTVVSATQRAMERARAALAGRGALLASVQQLLDGEWKAVRQKIAVVAKAAGSGPASEDVDRAGRARKGLQGLLQQAGQDCGAAQANEQAAADELAALQGPLQAAA</sequence>
<dbReference type="RefSeq" id="WP_201166003.1">
    <property type="nucleotide sequence ID" value="NZ_JAEPWM010000001.1"/>
</dbReference>
<evidence type="ECO:0000313" key="2">
    <source>
        <dbReference type="Proteomes" id="UP000630528"/>
    </source>
</evidence>
<dbReference type="AlphaFoldDB" id="A0A934TQ69"/>
<gene>
    <name evidence="1" type="ORF">JJB11_00795</name>
</gene>
<keyword evidence="2" id="KW-1185">Reference proteome</keyword>
<accession>A0A934TQ69</accession>
<name>A0A934TQ69_9BURK</name>
<dbReference type="EMBL" id="JAEPWM010000001">
    <property type="protein sequence ID" value="MBK6004612.1"/>
    <property type="molecule type" value="Genomic_DNA"/>
</dbReference>